<evidence type="ECO:0000256" key="1">
    <source>
        <dbReference type="SAM" id="MobiDB-lite"/>
    </source>
</evidence>
<proteinExistence type="predicted"/>
<sequence length="63" mass="7275">MGIKDEMQGKAQQAKEKLEQAKQQAQQKGRQAQDKAGEREQQGQQEGRQQSFDDLRDELDDRT</sequence>
<feature type="compositionally biased region" description="Basic and acidic residues" evidence="1">
    <location>
        <begin position="1"/>
        <end position="20"/>
    </location>
</feature>
<evidence type="ECO:0000313" key="2">
    <source>
        <dbReference type="EMBL" id="MFF4217589.1"/>
    </source>
</evidence>
<gene>
    <name evidence="2" type="ORF">ACFYZM_15100</name>
</gene>
<organism evidence="2 3">
    <name type="scientific">Streptomyces nondiastaticus</name>
    <dbReference type="NCBI Taxonomy" id="3154512"/>
    <lineage>
        <taxon>Bacteria</taxon>
        <taxon>Bacillati</taxon>
        <taxon>Actinomycetota</taxon>
        <taxon>Actinomycetes</taxon>
        <taxon>Kitasatosporales</taxon>
        <taxon>Streptomycetaceae</taxon>
        <taxon>Streptomyces</taxon>
    </lineage>
</organism>
<feature type="compositionally biased region" description="Basic and acidic residues" evidence="1">
    <location>
        <begin position="51"/>
        <end position="63"/>
    </location>
</feature>
<comment type="caution">
    <text evidence="2">The sequence shown here is derived from an EMBL/GenBank/DDBJ whole genome shotgun (WGS) entry which is preliminary data.</text>
</comment>
<evidence type="ECO:0008006" key="4">
    <source>
        <dbReference type="Google" id="ProtNLM"/>
    </source>
</evidence>
<name>A0ABW6U1T5_9ACTN</name>
<dbReference type="RefSeq" id="WP_388627318.1">
    <property type="nucleotide sequence ID" value="NZ_JBIAUT010000004.1"/>
</dbReference>
<feature type="compositionally biased region" description="Low complexity" evidence="1">
    <location>
        <begin position="21"/>
        <end position="30"/>
    </location>
</feature>
<accession>A0ABW6U1T5</accession>
<feature type="region of interest" description="Disordered" evidence="1">
    <location>
        <begin position="1"/>
        <end position="63"/>
    </location>
</feature>
<protein>
    <recommendedName>
        <fullName evidence="4">CsbD family protein</fullName>
    </recommendedName>
</protein>
<dbReference type="Proteomes" id="UP001602123">
    <property type="component" value="Unassembled WGS sequence"/>
</dbReference>
<evidence type="ECO:0000313" key="3">
    <source>
        <dbReference type="Proteomes" id="UP001602123"/>
    </source>
</evidence>
<feature type="compositionally biased region" description="Basic and acidic residues" evidence="1">
    <location>
        <begin position="31"/>
        <end position="41"/>
    </location>
</feature>
<dbReference type="EMBL" id="JBIAUT010000004">
    <property type="protein sequence ID" value="MFF4217589.1"/>
    <property type="molecule type" value="Genomic_DNA"/>
</dbReference>
<reference evidence="2 3" key="1">
    <citation type="submission" date="2024-10" db="EMBL/GenBank/DDBJ databases">
        <title>The Natural Products Discovery Center: Release of the First 8490 Sequenced Strains for Exploring Actinobacteria Biosynthetic Diversity.</title>
        <authorList>
            <person name="Kalkreuter E."/>
            <person name="Kautsar S.A."/>
            <person name="Yang D."/>
            <person name="Bader C.D."/>
            <person name="Teijaro C.N."/>
            <person name="Fluegel L."/>
            <person name="Davis C.M."/>
            <person name="Simpson J.R."/>
            <person name="Lauterbach L."/>
            <person name="Steele A.D."/>
            <person name="Gui C."/>
            <person name="Meng S."/>
            <person name="Li G."/>
            <person name="Viehrig K."/>
            <person name="Ye F."/>
            <person name="Su P."/>
            <person name="Kiefer A.F."/>
            <person name="Nichols A."/>
            <person name="Cepeda A.J."/>
            <person name="Yan W."/>
            <person name="Fan B."/>
            <person name="Jiang Y."/>
            <person name="Adhikari A."/>
            <person name="Zheng C.-J."/>
            <person name="Schuster L."/>
            <person name="Cowan T.M."/>
            <person name="Smanski M.J."/>
            <person name="Chevrette M.G."/>
            <person name="De Carvalho L.P.S."/>
            <person name="Shen B."/>
        </authorList>
    </citation>
    <scope>NUCLEOTIDE SEQUENCE [LARGE SCALE GENOMIC DNA]</scope>
    <source>
        <strain evidence="2 3">NPDC001650</strain>
    </source>
</reference>
<keyword evidence="3" id="KW-1185">Reference proteome</keyword>